<dbReference type="Proteomes" id="UP001221142">
    <property type="component" value="Unassembled WGS sequence"/>
</dbReference>
<proteinExistence type="predicted"/>
<protein>
    <submittedName>
        <fullName evidence="1">Uncharacterized protein</fullName>
    </submittedName>
</protein>
<organism evidence="1 2">
    <name type="scientific">Roridomyces roridus</name>
    <dbReference type="NCBI Taxonomy" id="1738132"/>
    <lineage>
        <taxon>Eukaryota</taxon>
        <taxon>Fungi</taxon>
        <taxon>Dikarya</taxon>
        <taxon>Basidiomycota</taxon>
        <taxon>Agaricomycotina</taxon>
        <taxon>Agaricomycetes</taxon>
        <taxon>Agaricomycetidae</taxon>
        <taxon>Agaricales</taxon>
        <taxon>Marasmiineae</taxon>
        <taxon>Mycenaceae</taxon>
        <taxon>Roridomyces</taxon>
    </lineage>
</organism>
<sequence length="306" mass="34580">MEEFKTVPAFPILSHLDVTNVEHMDSIFGEEIKLFPADGAPALRHFSITYVAPKDFLNVPWERLTTLSLCWVPLDQTLAALRAATNLVEFRRRFSRGVRRVPSISYVHHASLTSLAISAYHEDDDILQYTTLPRVECMQIGGPDSMDDKSPNILPFLKRTAATVRTLLIGMTWLLPLTELTTLELVRSTRGPFKTDVIRALDRRTSPDTLPNLRTFVLSNCGSRRVDEELLAVLASRCDGDGVRAKLESFRLIWASADARSTAVTKKVTTRVTTKTLLFYVSRSSMRFPFVRLRRGVFTFILGHPK</sequence>
<reference evidence="1" key="1">
    <citation type="submission" date="2023-03" db="EMBL/GenBank/DDBJ databases">
        <title>Massive genome expansion in bonnet fungi (Mycena s.s.) driven by repeated elements and novel gene families across ecological guilds.</title>
        <authorList>
            <consortium name="Lawrence Berkeley National Laboratory"/>
            <person name="Harder C.B."/>
            <person name="Miyauchi S."/>
            <person name="Viragh M."/>
            <person name="Kuo A."/>
            <person name="Thoen E."/>
            <person name="Andreopoulos B."/>
            <person name="Lu D."/>
            <person name="Skrede I."/>
            <person name="Drula E."/>
            <person name="Henrissat B."/>
            <person name="Morin E."/>
            <person name="Kohler A."/>
            <person name="Barry K."/>
            <person name="LaButti K."/>
            <person name="Morin E."/>
            <person name="Salamov A."/>
            <person name="Lipzen A."/>
            <person name="Mereny Z."/>
            <person name="Hegedus B."/>
            <person name="Baldrian P."/>
            <person name="Stursova M."/>
            <person name="Weitz H."/>
            <person name="Taylor A."/>
            <person name="Grigoriev I.V."/>
            <person name="Nagy L.G."/>
            <person name="Martin F."/>
            <person name="Kauserud H."/>
        </authorList>
    </citation>
    <scope>NUCLEOTIDE SEQUENCE</scope>
    <source>
        <strain evidence="1">9284</strain>
    </source>
</reference>
<evidence type="ECO:0000313" key="2">
    <source>
        <dbReference type="Proteomes" id="UP001221142"/>
    </source>
</evidence>
<dbReference type="EMBL" id="JARKIF010000045">
    <property type="protein sequence ID" value="KAJ7608343.1"/>
    <property type="molecule type" value="Genomic_DNA"/>
</dbReference>
<evidence type="ECO:0000313" key="1">
    <source>
        <dbReference type="EMBL" id="KAJ7608343.1"/>
    </source>
</evidence>
<keyword evidence="2" id="KW-1185">Reference proteome</keyword>
<dbReference type="AlphaFoldDB" id="A0AAD7B2A7"/>
<name>A0AAD7B2A7_9AGAR</name>
<comment type="caution">
    <text evidence="1">The sequence shown here is derived from an EMBL/GenBank/DDBJ whole genome shotgun (WGS) entry which is preliminary data.</text>
</comment>
<accession>A0AAD7B2A7</accession>
<dbReference type="SUPFAM" id="SSF52047">
    <property type="entry name" value="RNI-like"/>
    <property type="match status" value="1"/>
</dbReference>
<gene>
    <name evidence="1" type="ORF">FB45DRAFT_1039682</name>
</gene>